<evidence type="ECO:0000256" key="5">
    <source>
        <dbReference type="ARBA" id="ARBA00022859"/>
    </source>
</evidence>
<keyword evidence="6 12" id="KW-1133">Transmembrane helix</keyword>
<dbReference type="FunFam" id="3.30.500.10:FF:000001">
    <property type="entry name" value="H-2 class I histocompatibility antigen, alpha chain"/>
    <property type="match status" value="1"/>
</dbReference>
<dbReference type="GO" id="GO:0006955">
    <property type="term" value="P:immune response"/>
    <property type="evidence" value="ECO:0007669"/>
    <property type="project" value="TreeGrafter"/>
</dbReference>
<dbReference type="GO" id="GO:0009897">
    <property type="term" value="C:external side of plasma membrane"/>
    <property type="evidence" value="ECO:0007669"/>
    <property type="project" value="TreeGrafter"/>
</dbReference>
<organism evidence="14 15">
    <name type="scientific">Eublepharis macularius</name>
    <name type="common">Leopard gecko</name>
    <name type="synonym">Cyrtodactylus macularius</name>
    <dbReference type="NCBI Taxonomy" id="481883"/>
    <lineage>
        <taxon>Eukaryota</taxon>
        <taxon>Metazoa</taxon>
        <taxon>Chordata</taxon>
        <taxon>Craniata</taxon>
        <taxon>Vertebrata</taxon>
        <taxon>Euteleostomi</taxon>
        <taxon>Lepidosauria</taxon>
        <taxon>Squamata</taxon>
        <taxon>Bifurcata</taxon>
        <taxon>Gekkota</taxon>
        <taxon>Eublepharidae</taxon>
        <taxon>Eublepharinae</taxon>
        <taxon>Eublepharis</taxon>
    </lineage>
</organism>
<keyword evidence="9" id="KW-0325">Glycoprotein</keyword>
<keyword evidence="2" id="KW-0490">MHC I</keyword>
<evidence type="ECO:0000256" key="6">
    <source>
        <dbReference type="ARBA" id="ARBA00022989"/>
    </source>
</evidence>
<accession>A0AA97LJT6</accession>
<dbReference type="InterPro" id="IPR011162">
    <property type="entry name" value="MHC_I/II-like_Ag-recog"/>
</dbReference>
<keyword evidence="7 12" id="KW-0472">Membrane</keyword>
<reference evidence="15" key="1">
    <citation type="submission" date="2025-08" db="UniProtKB">
        <authorList>
            <consortium name="RefSeq"/>
        </authorList>
    </citation>
    <scope>IDENTIFICATION</scope>
    <source>
        <tissue evidence="15">Blood</tissue>
    </source>
</reference>
<evidence type="ECO:0000313" key="14">
    <source>
        <dbReference type="Proteomes" id="UP001190640"/>
    </source>
</evidence>
<dbReference type="PROSITE" id="PS50835">
    <property type="entry name" value="IG_LIKE"/>
    <property type="match status" value="1"/>
</dbReference>
<feature type="region of interest" description="Disordered" evidence="11">
    <location>
        <begin position="338"/>
        <end position="368"/>
    </location>
</feature>
<keyword evidence="5" id="KW-0391">Immunity</keyword>
<keyword evidence="8" id="KW-1015">Disulfide bond</keyword>
<evidence type="ECO:0000313" key="15">
    <source>
        <dbReference type="RefSeq" id="XP_054858181.1"/>
    </source>
</evidence>
<dbReference type="PROSITE" id="PS00290">
    <property type="entry name" value="IG_MHC"/>
    <property type="match status" value="1"/>
</dbReference>
<feature type="transmembrane region" description="Helical" evidence="12">
    <location>
        <begin position="308"/>
        <end position="332"/>
    </location>
</feature>
<dbReference type="AlphaFoldDB" id="A0AA97LJT6"/>
<feature type="compositionally biased region" description="Polar residues" evidence="11">
    <location>
        <begin position="345"/>
        <end position="355"/>
    </location>
</feature>
<evidence type="ECO:0000256" key="3">
    <source>
        <dbReference type="ARBA" id="ARBA00022692"/>
    </source>
</evidence>
<keyword evidence="14" id="KW-1185">Reference proteome</keyword>
<dbReference type="PANTHER" id="PTHR16675:SF242">
    <property type="entry name" value="MAJOR HISTOCOMPATIBILITY COMPLEX CLASS I-RELATED GENE PROTEIN"/>
    <property type="match status" value="1"/>
</dbReference>
<evidence type="ECO:0000259" key="13">
    <source>
        <dbReference type="PROSITE" id="PS50835"/>
    </source>
</evidence>
<dbReference type="SUPFAM" id="SSF48726">
    <property type="entry name" value="Immunoglobulin"/>
    <property type="match status" value="1"/>
</dbReference>
<evidence type="ECO:0000256" key="11">
    <source>
        <dbReference type="SAM" id="MobiDB-lite"/>
    </source>
</evidence>
<evidence type="ECO:0000256" key="1">
    <source>
        <dbReference type="ARBA" id="ARBA00004479"/>
    </source>
</evidence>
<dbReference type="GO" id="GO:0042612">
    <property type="term" value="C:MHC class I protein complex"/>
    <property type="evidence" value="ECO:0007669"/>
    <property type="project" value="UniProtKB-KW"/>
</dbReference>
<dbReference type="SUPFAM" id="SSF54452">
    <property type="entry name" value="MHC antigen-recognition domain"/>
    <property type="match status" value="1"/>
</dbReference>
<dbReference type="PRINTS" id="PR01638">
    <property type="entry name" value="MHCCLASSI"/>
</dbReference>
<evidence type="ECO:0000256" key="2">
    <source>
        <dbReference type="ARBA" id="ARBA00022451"/>
    </source>
</evidence>
<keyword evidence="3 12" id="KW-0812">Transmembrane</keyword>
<dbReference type="PANTHER" id="PTHR16675">
    <property type="entry name" value="MHC CLASS I-RELATED"/>
    <property type="match status" value="1"/>
</dbReference>
<evidence type="ECO:0000256" key="10">
    <source>
        <dbReference type="RuleBase" id="RU004439"/>
    </source>
</evidence>
<evidence type="ECO:0000256" key="4">
    <source>
        <dbReference type="ARBA" id="ARBA00022729"/>
    </source>
</evidence>
<gene>
    <name evidence="15" type="primary">LOC129345199</name>
</gene>
<dbReference type="InterPro" id="IPR003597">
    <property type="entry name" value="Ig_C1-set"/>
</dbReference>
<evidence type="ECO:0000256" key="7">
    <source>
        <dbReference type="ARBA" id="ARBA00023136"/>
    </source>
</evidence>
<sequence length="368" mass="42203">MGDRRPPRGFWPLWVVAAVAVVLRAGGVAAGAHSLRYFFTGASAAGAGLPRFLIVGYLDDQPFVRYDSRSRRDEPRSAWIRRAERHDPHYWTWQSRLSRRWELFFRASLWARHDNRSRGFHTWQWMHGCELTKEGQQRGYSQFAYDGEDYLSLDKETLTWTAADVRAQVTKRRWDADRVWTEGRKDFVEERCVEWLHKYLDYGKETLLRREPPTVTVGRKVGYDGLETLICRAHGFYPKEIVAVWKKDGEIWEQDTFHGGVAPNWDGTYHTWVSIKIDPTDRARYRCHVAHDSLPEPVEWAWEEPASLWPVVGGILGAAATVLLAAGIIIYIKKRESESNAAPPASNQRTDSPTTGHGPLLASLEGGR</sequence>
<dbReference type="InterPro" id="IPR050208">
    <property type="entry name" value="MHC_class-I_related"/>
</dbReference>
<name>A0AA97LJT6_EUBMA</name>
<dbReference type="CDD" id="cd07698">
    <property type="entry name" value="IgC1_MHC_I_alpha3"/>
    <property type="match status" value="1"/>
</dbReference>
<proteinExistence type="inferred from homology"/>
<dbReference type="InterPro" id="IPR011161">
    <property type="entry name" value="MHC_I-like_Ag-recog"/>
</dbReference>
<comment type="similarity">
    <text evidence="10">Belongs to the MHC class I family.</text>
</comment>
<dbReference type="InterPro" id="IPR003006">
    <property type="entry name" value="Ig/MHC_CS"/>
</dbReference>
<dbReference type="RefSeq" id="XP_054858181.1">
    <property type="nucleotide sequence ID" value="XM_055002206.1"/>
</dbReference>
<dbReference type="SMART" id="SM00407">
    <property type="entry name" value="IGc1"/>
    <property type="match status" value="1"/>
</dbReference>
<dbReference type="InterPro" id="IPR036179">
    <property type="entry name" value="Ig-like_dom_sf"/>
</dbReference>
<dbReference type="Gene3D" id="3.30.500.10">
    <property type="entry name" value="MHC class I-like antigen recognition-like"/>
    <property type="match status" value="1"/>
</dbReference>
<dbReference type="Pfam" id="PF07654">
    <property type="entry name" value="C1-set"/>
    <property type="match status" value="1"/>
</dbReference>
<protein>
    <submittedName>
        <fullName evidence="15">Class I histocompatibility antigen, F10 alpha chain-like isoform X1</fullName>
    </submittedName>
</protein>
<dbReference type="FunFam" id="2.60.40.10:FF:000204">
    <property type="entry name" value="Major histocompatibility complex, class I-related protein"/>
    <property type="match status" value="1"/>
</dbReference>
<feature type="domain" description="Ig-like" evidence="13">
    <location>
        <begin position="213"/>
        <end position="299"/>
    </location>
</feature>
<dbReference type="Proteomes" id="UP001190640">
    <property type="component" value="Chromosome 18"/>
</dbReference>
<dbReference type="GO" id="GO:0005615">
    <property type="term" value="C:extracellular space"/>
    <property type="evidence" value="ECO:0007669"/>
    <property type="project" value="TreeGrafter"/>
</dbReference>
<dbReference type="KEGG" id="emc:129345199"/>
<dbReference type="GO" id="GO:0002474">
    <property type="term" value="P:antigen processing and presentation of peptide antigen via MHC class I"/>
    <property type="evidence" value="ECO:0007669"/>
    <property type="project" value="UniProtKB-KW"/>
</dbReference>
<dbReference type="InterPro" id="IPR007110">
    <property type="entry name" value="Ig-like_dom"/>
</dbReference>
<dbReference type="InterPro" id="IPR013783">
    <property type="entry name" value="Ig-like_fold"/>
</dbReference>
<evidence type="ECO:0000256" key="12">
    <source>
        <dbReference type="SAM" id="Phobius"/>
    </source>
</evidence>
<dbReference type="Gene3D" id="2.60.40.10">
    <property type="entry name" value="Immunoglobulins"/>
    <property type="match status" value="1"/>
</dbReference>
<evidence type="ECO:0000256" key="8">
    <source>
        <dbReference type="ARBA" id="ARBA00023157"/>
    </source>
</evidence>
<dbReference type="InterPro" id="IPR001039">
    <property type="entry name" value="MHC_I_a_a1/a2"/>
</dbReference>
<comment type="subcellular location">
    <subcellularLocation>
        <location evidence="1">Membrane</location>
        <topology evidence="1">Single-pass type I membrane protein</topology>
    </subcellularLocation>
</comment>
<dbReference type="GeneID" id="129345199"/>
<dbReference type="InterPro" id="IPR037055">
    <property type="entry name" value="MHC_I-like_Ag-recog_sf"/>
</dbReference>
<dbReference type="Pfam" id="PF00129">
    <property type="entry name" value="MHC_I"/>
    <property type="match status" value="1"/>
</dbReference>
<keyword evidence="4" id="KW-0732">Signal</keyword>
<evidence type="ECO:0000256" key="9">
    <source>
        <dbReference type="ARBA" id="ARBA00023180"/>
    </source>
</evidence>